<feature type="domain" description="C2H2-type" evidence="12">
    <location>
        <begin position="310"/>
        <end position="338"/>
    </location>
</feature>
<feature type="compositionally biased region" description="Basic and acidic residues" evidence="11">
    <location>
        <begin position="109"/>
        <end position="121"/>
    </location>
</feature>
<dbReference type="SUPFAM" id="SSF57667">
    <property type="entry name" value="beta-beta-alpha zinc fingers"/>
    <property type="match status" value="5"/>
</dbReference>
<dbReference type="PROSITE" id="PS00028">
    <property type="entry name" value="ZINC_FINGER_C2H2_1"/>
    <property type="match status" value="7"/>
</dbReference>
<dbReference type="Proteomes" id="UP000694866">
    <property type="component" value="Unplaced"/>
</dbReference>
<feature type="compositionally biased region" description="Basic and acidic residues" evidence="11">
    <location>
        <begin position="591"/>
        <end position="602"/>
    </location>
</feature>
<keyword evidence="6" id="KW-0805">Transcription regulation</keyword>
<dbReference type="GO" id="GO:0008276">
    <property type="term" value="F:protein methyltransferase activity"/>
    <property type="evidence" value="ECO:0007669"/>
    <property type="project" value="UniProtKB-ARBA"/>
</dbReference>
<dbReference type="PROSITE" id="PS50157">
    <property type="entry name" value="ZINC_FINGER_C2H2_2"/>
    <property type="match status" value="8"/>
</dbReference>
<evidence type="ECO:0000256" key="3">
    <source>
        <dbReference type="ARBA" id="ARBA00022737"/>
    </source>
</evidence>
<evidence type="ECO:0000256" key="1">
    <source>
        <dbReference type="ARBA" id="ARBA00004123"/>
    </source>
</evidence>
<feature type="domain" description="C2H2-type" evidence="12">
    <location>
        <begin position="372"/>
        <end position="399"/>
    </location>
</feature>
<dbReference type="Pfam" id="PF00096">
    <property type="entry name" value="zf-C2H2"/>
    <property type="match status" value="6"/>
</dbReference>
<feature type="domain" description="C2H2-type" evidence="12">
    <location>
        <begin position="339"/>
        <end position="371"/>
    </location>
</feature>
<gene>
    <name evidence="14" type="primary">LOC105266197</name>
</gene>
<feature type="compositionally biased region" description="Polar residues" evidence="11">
    <location>
        <begin position="42"/>
        <end position="53"/>
    </location>
</feature>
<dbReference type="GO" id="GO:0008170">
    <property type="term" value="F:N-methyltransferase activity"/>
    <property type="evidence" value="ECO:0007669"/>
    <property type="project" value="UniProtKB-ARBA"/>
</dbReference>
<dbReference type="KEGG" id="fas:105266197"/>
<evidence type="ECO:0000256" key="7">
    <source>
        <dbReference type="ARBA" id="ARBA00023125"/>
    </source>
</evidence>
<dbReference type="AlphaFoldDB" id="A0A9R1TYG3"/>
<name>A0A9R1TYG3_9HYME</name>
<dbReference type="GO" id="GO:0003682">
    <property type="term" value="F:chromatin binding"/>
    <property type="evidence" value="ECO:0007669"/>
    <property type="project" value="UniProtKB-ARBA"/>
</dbReference>
<comment type="subcellular location">
    <subcellularLocation>
        <location evidence="1">Nucleus</location>
    </subcellularLocation>
</comment>
<feature type="compositionally biased region" description="Basic and acidic residues" evidence="11">
    <location>
        <begin position="619"/>
        <end position="634"/>
    </location>
</feature>
<evidence type="ECO:0000313" key="14">
    <source>
        <dbReference type="RefSeq" id="XP_011302456.1"/>
    </source>
</evidence>
<keyword evidence="13" id="KW-1185">Reference proteome</keyword>
<feature type="compositionally biased region" description="Polar residues" evidence="11">
    <location>
        <begin position="13"/>
        <end position="28"/>
    </location>
</feature>
<dbReference type="GO" id="GO:0043565">
    <property type="term" value="F:sequence-specific DNA binding"/>
    <property type="evidence" value="ECO:0007669"/>
    <property type="project" value="UniProtKB-ARBA"/>
</dbReference>
<protein>
    <submittedName>
        <fullName evidence="14">PR domain zinc finger protein 16-like isoform X1</fullName>
    </submittedName>
</protein>
<dbReference type="OrthoDB" id="9368434at2759"/>
<keyword evidence="5" id="KW-0862">Zinc</keyword>
<dbReference type="InterPro" id="IPR036236">
    <property type="entry name" value="Znf_C2H2_sf"/>
</dbReference>
<keyword evidence="8" id="KW-0804">Transcription</keyword>
<keyword evidence="2" id="KW-0479">Metal-binding</keyword>
<feature type="region of interest" description="Disordered" evidence="11">
    <location>
        <begin position="1"/>
        <end position="53"/>
    </location>
</feature>
<evidence type="ECO:0000256" key="6">
    <source>
        <dbReference type="ARBA" id="ARBA00023015"/>
    </source>
</evidence>
<evidence type="ECO:0000256" key="9">
    <source>
        <dbReference type="ARBA" id="ARBA00023242"/>
    </source>
</evidence>
<dbReference type="Pfam" id="PF21549">
    <property type="entry name" value="PRDM2_PR"/>
    <property type="match status" value="1"/>
</dbReference>
<dbReference type="FunFam" id="3.30.160.60:FF:000690">
    <property type="entry name" value="Zinc finger protein 354C"/>
    <property type="match status" value="1"/>
</dbReference>
<keyword evidence="3" id="KW-0677">Repeat</keyword>
<dbReference type="PANTHER" id="PTHR16515">
    <property type="entry name" value="PR DOMAIN ZINC FINGER PROTEIN"/>
    <property type="match status" value="1"/>
</dbReference>
<accession>A0A9R1TYG3</accession>
<dbReference type="FunFam" id="3.30.160.60:FF:000112">
    <property type="entry name" value="Mds1 and evi1 complex locus protein"/>
    <property type="match status" value="1"/>
</dbReference>
<dbReference type="GeneID" id="105266197"/>
<dbReference type="InterPro" id="IPR013087">
    <property type="entry name" value="Znf_C2H2_type"/>
</dbReference>
<evidence type="ECO:0000256" key="2">
    <source>
        <dbReference type="ARBA" id="ARBA00022723"/>
    </source>
</evidence>
<dbReference type="InterPro" id="IPR046341">
    <property type="entry name" value="SET_dom_sf"/>
</dbReference>
<reference evidence="14" key="1">
    <citation type="submission" date="2025-08" db="UniProtKB">
        <authorList>
            <consortium name="RefSeq"/>
        </authorList>
    </citation>
    <scope>IDENTIFICATION</scope>
    <source>
        <strain evidence="14">USDA-PBARC FA_bdor</strain>
        <tissue evidence="14">Whole organism</tissue>
    </source>
</reference>
<dbReference type="FunFam" id="3.30.160.60:FF:000150">
    <property type="entry name" value="Mds1 and evi1 complex locus protein"/>
    <property type="match status" value="1"/>
</dbReference>
<feature type="domain" description="C2H2-type" evidence="12">
    <location>
        <begin position="429"/>
        <end position="457"/>
    </location>
</feature>
<organism evidence="13 14">
    <name type="scientific">Fopius arisanus</name>
    <dbReference type="NCBI Taxonomy" id="64838"/>
    <lineage>
        <taxon>Eukaryota</taxon>
        <taxon>Metazoa</taxon>
        <taxon>Ecdysozoa</taxon>
        <taxon>Arthropoda</taxon>
        <taxon>Hexapoda</taxon>
        <taxon>Insecta</taxon>
        <taxon>Pterygota</taxon>
        <taxon>Neoptera</taxon>
        <taxon>Endopterygota</taxon>
        <taxon>Hymenoptera</taxon>
        <taxon>Apocrita</taxon>
        <taxon>Ichneumonoidea</taxon>
        <taxon>Braconidae</taxon>
        <taxon>Opiinae</taxon>
        <taxon>Fopius</taxon>
    </lineage>
</organism>
<evidence type="ECO:0000256" key="11">
    <source>
        <dbReference type="SAM" id="MobiDB-lite"/>
    </source>
</evidence>
<feature type="domain" description="C2H2-type" evidence="12">
    <location>
        <begin position="400"/>
        <end position="427"/>
    </location>
</feature>
<feature type="compositionally biased region" description="Acidic residues" evidence="11">
    <location>
        <begin position="268"/>
        <end position="278"/>
    </location>
</feature>
<evidence type="ECO:0000256" key="4">
    <source>
        <dbReference type="ARBA" id="ARBA00022771"/>
    </source>
</evidence>
<dbReference type="SMART" id="SM00355">
    <property type="entry name" value="ZnF_C2H2"/>
    <property type="match status" value="9"/>
</dbReference>
<feature type="compositionally biased region" description="Polar residues" evidence="11">
    <location>
        <begin position="637"/>
        <end position="650"/>
    </location>
</feature>
<dbReference type="InterPro" id="IPR050331">
    <property type="entry name" value="Zinc_finger"/>
</dbReference>
<keyword evidence="7" id="KW-0238">DNA-binding</keyword>
<dbReference type="Gene3D" id="2.170.270.10">
    <property type="entry name" value="SET domain"/>
    <property type="match status" value="1"/>
</dbReference>
<feature type="domain" description="C2H2-type" evidence="12">
    <location>
        <begin position="858"/>
        <end position="886"/>
    </location>
</feature>
<feature type="compositionally biased region" description="Pro residues" evidence="11">
    <location>
        <begin position="462"/>
        <end position="473"/>
    </location>
</feature>
<feature type="domain" description="C2H2-type" evidence="12">
    <location>
        <begin position="830"/>
        <end position="857"/>
    </location>
</feature>
<proteinExistence type="predicted"/>
<evidence type="ECO:0000256" key="10">
    <source>
        <dbReference type="PROSITE-ProRule" id="PRU00042"/>
    </source>
</evidence>
<dbReference type="InterPro" id="IPR001214">
    <property type="entry name" value="SET_dom"/>
</dbReference>
<dbReference type="PANTHER" id="PTHR16515:SF49">
    <property type="entry name" value="GASTRULA ZINC FINGER PROTEIN XLCGF49.1-LIKE-RELATED"/>
    <property type="match status" value="1"/>
</dbReference>
<feature type="region of interest" description="Disordered" evidence="11">
    <location>
        <begin position="109"/>
        <end position="128"/>
    </location>
</feature>
<dbReference type="GO" id="GO:0000785">
    <property type="term" value="C:chromatin"/>
    <property type="evidence" value="ECO:0007669"/>
    <property type="project" value="UniProtKB-ARBA"/>
</dbReference>
<keyword evidence="4 10" id="KW-0863">Zinc-finger</keyword>
<dbReference type="Gene3D" id="3.30.160.60">
    <property type="entry name" value="Classic Zinc Finger"/>
    <property type="match status" value="7"/>
</dbReference>
<dbReference type="CDD" id="cd19201">
    <property type="entry name" value="PR-SET_ZFPM"/>
    <property type="match status" value="1"/>
</dbReference>
<keyword evidence="9" id="KW-0539">Nucleus</keyword>
<dbReference type="GO" id="GO:0008270">
    <property type="term" value="F:zinc ion binding"/>
    <property type="evidence" value="ECO:0007669"/>
    <property type="project" value="UniProtKB-KW"/>
</dbReference>
<evidence type="ECO:0000256" key="8">
    <source>
        <dbReference type="ARBA" id="ARBA00023163"/>
    </source>
</evidence>
<feature type="compositionally biased region" description="Basic and acidic residues" evidence="11">
    <location>
        <begin position="246"/>
        <end position="261"/>
    </location>
</feature>
<feature type="region of interest" description="Disordered" evidence="11">
    <location>
        <begin position="535"/>
        <end position="667"/>
    </location>
</feature>
<evidence type="ECO:0000313" key="13">
    <source>
        <dbReference type="Proteomes" id="UP000694866"/>
    </source>
</evidence>
<evidence type="ECO:0000259" key="12">
    <source>
        <dbReference type="PROSITE" id="PS50157"/>
    </source>
</evidence>
<feature type="region of interest" description="Disordered" evidence="11">
    <location>
        <begin position="458"/>
        <end position="492"/>
    </location>
</feature>
<dbReference type="FunFam" id="3.30.160.60:FF:000159">
    <property type="entry name" value="Mds1 and evi1 complex locus protein"/>
    <property type="match status" value="1"/>
</dbReference>
<dbReference type="GO" id="GO:0005634">
    <property type="term" value="C:nucleus"/>
    <property type="evidence" value="ECO:0007669"/>
    <property type="project" value="UniProtKB-SubCell"/>
</dbReference>
<dbReference type="GO" id="GO:0006355">
    <property type="term" value="P:regulation of DNA-templated transcription"/>
    <property type="evidence" value="ECO:0007669"/>
    <property type="project" value="UniProtKB-ARBA"/>
</dbReference>
<dbReference type="GO" id="GO:0040029">
    <property type="term" value="P:epigenetic regulation of gene expression"/>
    <property type="evidence" value="ECO:0007669"/>
    <property type="project" value="UniProtKB-ARBA"/>
</dbReference>
<feature type="compositionally biased region" description="Basic and acidic residues" evidence="11">
    <location>
        <begin position="535"/>
        <end position="551"/>
    </location>
</feature>
<feature type="compositionally biased region" description="Polar residues" evidence="11">
    <location>
        <begin position="603"/>
        <end position="614"/>
    </location>
</feature>
<evidence type="ECO:0000256" key="5">
    <source>
        <dbReference type="ARBA" id="ARBA00022833"/>
    </source>
</evidence>
<dbReference type="SUPFAM" id="SSF82199">
    <property type="entry name" value="SET domain"/>
    <property type="match status" value="1"/>
</dbReference>
<sequence>MSCLDLSVRETSRSGSSDEGETTITGASGVTEEAQEMEECVRSSSGHSNSLNYHLRQGSTFDFPQIMDMQSHDKHEDTKCGDFWERMADPKDFRSRDSYISDYQDTIKEEPKDPEEHKDPPTEWLSPVPEVEVGSNLNEGPHVRARKEIPRGARFGPFLGKWATDPYNPRYAWEVRHSGSGVRGWLDASREASNWLKYIRSISNPQAVNMRHVLIGGEIVYEAVRDISTGEELLMGPREPLQLQDMHGDNTNEDRSDRETGSQHSGTADEDKEEDEEGEIRCPGCNKPFQEIDVLDSHLVTCHRYPSDQHRCDSCSRGFAWRPLLVRHRAVIHGNLRKYPCENCPKTPPQVFTDASNLQRHIRTNHVGARSHACTECGKTFATSSGLKQHTHIHSTFKPFRCEVCFKAYTQFSNLCRHKRMHSLCRMQINCAKCGQSFSSGTSLAKHKRFCYSTTSTRCGNPHPPPPPPPPPQSGVMAQLPSSGGDPFLVYPRPPVSLPGGFPLYPPGLMAPYPGIFPNTPNFLNTPLLFPKITEEPKRNQSESPKKERFTPPRGHPNNKLSPSADDEAISTFRPSPVRPSVQPTPESDDDVKKTPVERMETESSSLSGQSTDQPLDLRVMKKAEVSDESKIPERLSSPTPVSMSVSRSVTPKVKLSVDDEDDEQKRQTELRIMSEMAKMTIVNKMNQLNDMSKTSDTSKTSKNRDNHDFESPSSPVPRSHPQDQQLPNTPPHISYPRPIHPMFIEAMYRNPGTFAGFHSAPPSAPDSRLLPPLPHFGPTRGLPFLGNIMNGLNRPGFDLLARPPMNFPGVKPFQESVMHHPLGKIKDRYSCKFCGKVFPRSANLTRHLRTHTGEQPYKCKHCERSFSISSNLQRHVRNIHDKQRPFKCPLCERCFGQQTNLDRHLKKHEADDGSVVVSVADSPGSSNENDREETYFDDIRSFMGKVTYAGDNYGIAHNEYITGKRAEYEYDEFSERVSPVDEGVMSPQGGRKEIRDEFEMGCRDKGGMINNNTAEPVIEIST</sequence>
<feature type="region of interest" description="Disordered" evidence="11">
    <location>
        <begin position="685"/>
        <end position="737"/>
    </location>
</feature>
<dbReference type="GO" id="GO:0008757">
    <property type="term" value="F:S-adenosylmethionine-dependent methyltransferase activity"/>
    <property type="evidence" value="ECO:0007669"/>
    <property type="project" value="UniProtKB-ARBA"/>
</dbReference>
<feature type="region of interest" description="Disordered" evidence="11">
    <location>
        <begin position="236"/>
        <end position="282"/>
    </location>
</feature>
<dbReference type="RefSeq" id="XP_011302456.1">
    <property type="nucleotide sequence ID" value="XM_011304154.1"/>
</dbReference>
<feature type="domain" description="C2H2-type" evidence="12">
    <location>
        <begin position="887"/>
        <end position="914"/>
    </location>
</feature>
<dbReference type="FunFam" id="3.30.160.60:FF:000126">
    <property type="entry name" value="Mds1 and evi1 complex locus protein"/>
    <property type="match status" value="1"/>
</dbReference>